<evidence type="ECO:0000313" key="4">
    <source>
        <dbReference type="Proteomes" id="UP001165740"/>
    </source>
</evidence>
<evidence type="ECO:0000256" key="2">
    <source>
        <dbReference type="ARBA" id="ARBA00022737"/>
    </source>
</evidence>
<keyword evidence="4" id="KW-1185">Reference proteome</keyword>
<proteinExistence type="predicted"/>
<feature type="domain" description="BACK" evidence="3">
    <location>
        <begin position="36"/>
        <end position="106"/>
    </location>
</feature>
<organism evidence="4 5">
    <name type="scientific">Biomphalaria glabrata</name>
    <name type="common">Bloodfluke planorb</name>
    <name type="synonym">Freshwater snail</name>
    <dbReference type="NCBI Taxonomy" id="6526"/>
    <lineage>
        <taxon>Eukaryota</taxon>
        <taxon>Metazoa</taxon>
        <taxon>Spiralia</taxon>
        <taxon>Lophotrochozoa</taxon>
        <taxon>Mollusca</taxon>
        <taxon>Gastropoda</taxon>
        <taxon>Heterobranchia</taxon>
        <taxon>Euthyneura</taxon>
        <taxon>Panpulmonata</taxon>
        <taxon>Hygrophila</taxon>
        <taxon>Lymnaeoidea</taxon>
        <taxon>Planorbidae</taxon>
        <taxon>Biomphalaria</taxon>
    </lineage>
</organism>
<sequence length="489" mass="56328">MLELWDAARVLQIPSLVQKTEFFVGQMVSSDSFETVYTKARQYRSHGVICNVKSFLLGMFEDVYYSGQLRILTYEELYFLVKSDQLRVENEDIVLRSIFQWVEHFEMKVRTEEAGQGDLEDSSPYGHGLCSNISNLALPEEATSKLASLLRASRYGLASLECLNNLSKHPLCQNDREATLVITDAITYKQDNSTHGYRPPYAIQRALDHPDIHHVGALAEINQVSIMILQYNHWFKLPICPLHAIITNLFVFDDQLYVTSKSNHESLIFVYNNKEWKFVIDLPNNDFIVVAKGSCIYLIDGTSSSVNCVSPRETPVLHSEIKFPDMMRNPESALDFDKSILIFCSTDSVERSTVISLEVPQHKWTDCGHLKGSSKNLVGFRNENNYFILQRDGSLSQVLRNEVDSRINIILIKRLWSIQNSLRGAFIHKDYLFLFGNAPIKSSCLRGVSGLFWNIEYWYRSEDTSNFVQMCMHEDNIWWNRWATFSDDD</sequence>
<dbReference type="InterPro" id="IPR011705">
    <property type="entry name" value="BACK"/>
</dbReference>
<protein>
    <submittedName>
        <fullName evidence="5">Uncharacterized protein LOC129922195</fullName>
    </submittedName>
</protein>
<accession>A0A9W2YKB2</accession>
<dbReference type="InterPro" id="IPR011043">
    <property type="entry name" value="Gal_Oxase/kelch_b-propeller"/>
</dbReference>
<evidence type="ECO:0000259" key="3">
    <source>
        <dbReference type="Pfam" id="PF07707"/>
    </source>
</evidence>
<dbReference type="AlphaFoldDB" id="A0A9W2YKB2"/>
<keyword evidence="2" id="KW-0677">Repeat</keyword>
<reference evidence="5" key="1">
    <citation type="submission" date="2025-08" db="UniProtKB">
        <authorList>
            <consortium name="RefSeq"/>
        </authorList>
    </citation>
    <scope>IDENTIFICATION</scope>
</reference>
<dbReference type="GeneID" id="129922195"/>
<dbReference type="SUPFAM" id="SSF50965">
    <property type="entry name" value="Galactose oxidase, central domain"/>
    <property type="match status" value="1"/>
</dbReference>
<dbReference type="Pfam" id="PF07707">
    <property type="entry name" value="BACK"/>
    <property type="match status" value="1"/>
</dbReference>
<dbReference type="OMA" id="MESTEPC"/>
<gene>
    <name evidence="5" type="primary">LOC129922195</name>
</gene>
<evidence type="ECO:0000256" key="1">
    <source>
        <dbReference type="ARBA" id="ARBA00022441"/>
    </source>
</evidence>
<name>A0A9W2YKB2_BIOGL</name>
<keyword evidence="1" id="KW-0880">Kelch repeat</keyword>
<dbReference type="PANTHER" id="PTHR24412:SF489">
    <property type="entry name" value="RING FINGER DOMAIN AND KELCH REPEAT-CONTAINING PROTEIN DDB_G0271372"/>
    <property type="match status" value="1"/>
</dbReference>
<dbReference type="Proteomes" id="UP001165740">
    <property type="component" value="Chromosome 12"/>
</dbReference>
<dbReference type="Gene3D" id="1.25.40.420">
    <property type="match status" value="1"/>
</dbReference>
<dbReference type="PANTHER" id="PTHR24412">
    <property type="entry name" value="KELCH PROTEIN"/>
    <property type="match status" value="1"/>
</dbReference>
<evidence type="ECO:0000313" key="5">
    <source>
        <dbReference type="RefSeq" id="XP_055863228.1"/>
    </source>
</evidence>
<dbReference type="RefSeq" id="XP_055863228.1">
    <property type="nucleotide sequence ID" value="XM_056007253.1"/>
</dbReference>